<dbReference type="Gene3D" id="3.40.630.30">
    <property type="match status" value="1"/>
</dbReference>
<protein>
    <submittedName>
        <fullName evidence="4">GNAT family N-acetyltransferase</fullName>
    </submittedName>
</protein>
<dbReference type="InterPro" id="IPR050832">
    <property type="entry name" value="Bact_Acetyltransf"/>
</dbReference>
<evidence type="ECO:0000256" key="2">
    <source>
        <dbReference type="ARBA" id="ARBA00023315"/>
    </source>
</evidence>
<dbReference type="KEGG" id="pfer:IRI77_34420"/>
<dbReference type="PANTHER" id="PTHR43877">
    <property type="entry name" value="AMINOALKYLPHOSPHONATE N-ACETYLTRANSFERASE-RELATED-RELATED"/>
    <property type="match status" value="1"/>
</dbReference>
<organism evidence="4 5">
    <name type="scientific">Paludibaculum fermentans</name>
    <dbReference type="NCBI Taxonomy" id="1473598"/>
    <lineage>
        <taxon>Bacteria</taxon>
        <taxon>Pseudomonadati</taxon>
        <taxon>Acidobacteriota</taxon>
        <taxon>Terriglobia</taxon>
        <taxon>Bryobacterales</taxon>
        <taxon>Bryobacteraceae</taxon>
        <taxon>Paludibaculum</taxon>
    </lineage>
</organism>
<evidence type="ECO:0000256" key="1">
    <source>
        <dbReference type="ARBA" id="ARBA00022679"/>
    </source>
</evidence>
<feature type="domain" description="N-acetyltransferase" evidence="3">
    <location>
        <begin position="1"/>
        <end position="171"/>
    </location>
</feature>
<proteinExistence type="predicted"/>
<sequence length="173" mass="19442">MQIWCVRPEEFAPLREDLIELLQDAVDSGASVGFLPPLTREAADEYWTGVEQRLRSRAIELLAARDESGLLGSVQLAMPPNQNGRHRAEITKLLVHRRARRRGVGRALMHAVEVQAAALGRKLLVLDTRKGDFAERLYAAMGYVRFGEVPRFARSASGELHTTVFFYRDLGVE</sequence>
<keyword evidence="5" id="KW-1185">Reference proteome</keyword>
<accession>A0A7S7NQ83</accession>
<dbReference type="InterPro" id="IPR016181">
    <property type="entry name" value="Acyl_CoA_acyltransferase"/>
</dbReference>
<dbReference type="PANTHER" id="PTHR43877:SF2">
    <property type="entry name" value="AMINOALKYLPHOSPHONATE N-ACETYLTRANSFERASE-RELATED"/>
    <property type="match status" value="1"/>
</dbReference>
<dbReference type="SUPFAM" id="SSF55729">
    <property type="entry name" value="Acyl-CoA N-acyltransferases (Nat)"/>
    <property type="match status" value="1"/>
</dbReference>
<gene>
    <name evidence="4" type="ORF">IRI77_34420</name>
</gene>
<dbReference type="Pfam" id="PF00583">
    <property type="entry name" value="Acetyltransf_1"/>
    <property type="match status" value="1"/>
</dbReference>
<dbReference type="InterPro" id="IPR000182">
    <property type="entry name" value="GNAT_dom"/>
</dbReference>
<dbReference type="Proteomes" id="UP000593892">
    <property type="component" value="Chromosome"/>
</dbReference>
<evidence type="ECO:0000313" key="4">
    <source>
        <dbReference type="EMBL" id="QOY87782.1"/>
    </source>
</evidence>
<evidence type="ECO:0000313" key="5">
    <source>
        <dbReference type="Proteomes" id="UP000593892"/>
    </source>
</evidence>
<keyword evidence="1 4" id="KW-0808">Transferase</keyword>
<dbReference type="AlphaFoldDB" id="A0A7S7NQ83"/>
<dbReference type="PROSITE" id="PS51186">
    <property type="entry name" value="GNAT"/>
    <property type="match status" value="1"/>
</dbReference>
<reference evidence="4 5" key="1">
    <citation type="submission" date="2020-10" db="EMBL/GenBank/DDBJ databases">
        <title>Complete genome sequence of Paludibaculum fermentans P105T, a facultatively anaerobic acidobacterium capable of dissimilatory Fe(III) reduction.</title>
        <authorList>
            <person name="Dedysh S.N."/>
            <person name="Beletsky A.V."/>
            <person name="Kulichevskaya I.S."/>
            <person name="Mardanov A.V."/>
            <person name="Ravin N.V."/>
        </authorList>
    </citation>
    <scope>NUCLEOTIDE SEQUENCE [LARGE SCALE GENOMIC DNA]</scope>
    <source>
        <strain evidence="4 5">P105</strain>
    </source>
</reference>
<name>A0A7S7NQ83_PALFE</name>
<dbReference type="GO" id="GO:0016747">
    <property type="term" value="F:acyltransferase activity, transferring groups other than amino-acyl groups"/>
    <property type="evidence" value="ECO:0007669"/>
    <property type="project" value="InterPro"/>
</dbReference>
<keyword evidence="2" id="KW-0012">Acyltransferase</keyword>
<evidence type="ECO:0000259" key="3">
    <source>
        <dbReference type="PROSITE" id="PS51186"/>
    </source>
</evidence>
<dbReference type="RefSeq" id="WP_194449449.1">
    <property type="nucleotide sequence ID" value="NZ_CP063849.1"/>
</dbReference>
<dbReference type="EMBL" id="CP063849">
    <property type="protein sequence ID" value="QOY87782.1"/>
    <property type="molecule type" value="Genomic_DNA"/>
</dbReference>